<dbReference type="EMBL" id="JOTN01000011">
    <property type="protein sequence ID" value="KEK18874.1"/>
    <property type="molecule type" value="Genomic_DNA"/>
</dbReference>
<dbReference type="OrthoDB" id="2086109at2"/>
<organism evidence="1 2">
    <name type="scientific">Bacillus manliponensis</name>
    <dbReference type="NCBI Taxonomy" id="574376"/>
    <lineage>
        <taxon>Bacteria</taxon>
        <taxon>Bacillati</taxon>
        <taxon>Bacillota</taxon>
        <taxon>Bacilli</taxon>
        <taxon>Bacillales</taxon>
        <taxon>Bacillaceae</taxon>
        <taxon>Bacillus</taxon>
        <taxon>Bacillus cereus group</taxon>
    </lineage>
</organism>
<dbReference type="Proteomes" id="UP000027822">
    <property type="component" value="Unassembled WGS sequence"/>
</dbReference>
<evidence type="ECO:0000313" key="1">
    <source>
        <dbReference type="EMBL" id="KEK18874.1"/>
    </source>
</evidence>
<proteinExistence type="predicted"/>
<dbReference type="eggNOG" id="ENOG50331ET">
    <property type="taxonomic scope" value="Bacteria"/>
</dbReference>
<keyword evidence="2" id="KW-1185">Reference proteome</keyword>
<dbReference type="AlphaFoldDB" id="A0A073JV05"/>
<accession>A0A073JV05</accession>
<evidence type="ECO:0000313" key="2">
    <source>
        <dbReference type="Proteomes" id="UP000027822"/>
    </source>
</evidence>
<comment type="caution">
    <text evidence="1">The sequence shown here is derived from an EMBL/GenBank/DDBJ whole genome shotgun (WGS) entry which is preliminary data.</text>
</comment>
<reference evidence="1 2" key="1">
    <citation type="submission" date="2014-06" db="EMBL/GenBank/DDBJ databases">
        <title>Draft genome sequence of Bacillus manliponensis JCM 15802 (MCCC 1A00708).</title>
        <authorList>
            <person name="Lai Q."/>
            <person name="Liu Y."/>
            <person name="Shao Z."/>
        </authorList>
    </citation>
    <scope>NUCLEOTIDE SEQUENCE [LARGE SCALE GENOMIC DNA]</scope>
    <source>
        <strain evidence="1 2">JCM 15802</strain>
    </source>
</reference>
<name>A0A073JV05_9BACI</name>
<sequence>MALQHEFVFVSKEKGELRSEDFLWRDTNIWYKDGTDIEQCVILSDDFVLYMSDFLQWIPTCTPHHNRNERGFGLNYHGVTKIEQEGADLAVQLFQSLISLFVLAPETIQLTGPFGWIEGEHVETGEYEELSFKRDLLCSQLKSFVTLLKQVKEGKGYILHFGI</sequence>
<gene>
    <name evidence="1" type="ORF">BAMA_03615</name>
</gene>
<dbReference type="RefSeq" id="WP_034640097.1">
    <property type="nucleotide sequence ID" value="NZ_CBCSJC010000027.1"/>
</dbReference>
<protein>
    <submittedName>
        <fullName evidence="1">Coproporphyrinogen III oxidase</fullName>
    </submittedName>
</protein>